<organism evidence="1 2">
    <name type="scientific">Rhizobium leguminosarum</name>
    <dbReference type="NCBI Taxonomy" id="384"/>
    <lineage>
        <taxon>Bacteria</taxon>
        <taxon>Pseudomonadati</taxon>
        <taxon>Pseudomonadota</taxon>
        <taxon>Alphaproteobacteria</taxon>
        <taxon>Hyphomicrobiales</taxon>
        <taxon>Rhizobiaceae</taxon>
        <taxon>Rhizobium/Agrobacterium group</taxon>
        <taxon>Rhizobium</taxon>
    </lineage>
</organism>
<reference evidence="1 2" key="1">
    <citation type="submission" date="2019-02" db="EMBL/GenBank/DDBJ databases">
        <title>The genomic architecture of introgression among sibling species of bacteria.</title>
        <authorList>
            <person name="Cavassim M.I.A."/>
            <person name="Moeskjaer S."/>
            <person name="Moslemi C."/>
            <person name="Fields B."/>
            <person name="Bachmann A."/>
            <person name="Vilhjalmsson B."/>
            <person name="Schierup M.H."/>
            <person name="Young J.P.W."/>
            <person name="Andersen S.U."/>
        </authorList>
    </citation>
    <scope>NUCLEOTIDE SEQUENCE [LARGE SCALE GENOMIC DNA]</scope>
    <source>
        <strain evidence="1 2">SM135B</strain>
    </source>
</reference>
<keyword evidence="1" id="KW-0067">ATP-binding</keyword>
<evidence type="ECO:0000313" key="2">
    <source>
        <dbReference type="Proteomes" id="UP000292974"/>
    </source>
</evidence>
<evidence type="ECO:0000313" key="1">
    <source>
        <dbReference type="EMBL" id="TAY52069.1"/>
    </source>
</evidence>
<dbReference type="EMBL" id="SIOP01000001">
    <property type="protein sequence ID" value="TAY52069.1"/>
    <property type="molecule type" value="Genomic_DNA"/>
</dbReference>
<dbReference type="InterPro" id="IPR027417">
    <property type="entry name" value="P-loop_NTPase"/>
</dbReference>
<dbReference type="Proteomes" id="UP000292974">
    <property type="component" value="Unassembled WGS sequence"/>
</dbReference>
<dbReference type="RefSeq" id="WP_130716241.1">
    <property type="nucleotide sequence ID" value="NZ_SIOP01000001.1"/>
</dbReference>
<keyword evidence="1" id="KW-0547">Nucleotide-binding</keyword>
<name>A0A7M3DTQ7_RHILE</name>
<dbReference type="GO" id="GO:0005524">
    <property type="term" value="F:ATP binding"/>
    <property type="evidence" value="ECO:0007669"/>
    <property type="project" value="UniProtKB-KW"/>
</dbReference>
<dbReference type="SUPFAM" id="SSF52540">
    <property type="entry name" value="P-loop containing nucleoside triphosphate hydrolases"/>
    <property type="match status" value="1"/>
</dbReference>
<gene>
    <name evidence="1" type="ORF">ELH90_10570</name>
</gene>
<comment type="caution">
    <text evidence="1">The sequence shown here is derived from an EMBL/GenBank/DDBJ whole genome shotgun (WGS) entry which is preliminary data.</text>
</comment>
<protein>
    <submittedName>
        <fullName evidence="1">ATP-binding protein</fullName>
    </submittedName>
</protein>
<proteinExistence type="predicted"/>
<accession>A0A7M3DTQ7</accession>
<sequence length="1702" mass="185249">MPRTVIGTSGAGTTFESRAVACLLSALLGEAAALGDGVGQVIEHVELQRSGAVAGFDDAIVLHRLPAGGTRTTVIQIKRTLSGERSDPAFKRPIAEAARYIQANPDDKHRFRIVTGQSGFGPRDVERTALAARLSLTADDFWQRWADRAAANAGERTFAEAVAWVIEEEFDGPDPSLAWELLKRLSLIVADLEEAGSLHEHWALRNLERALSDPASAPDLLRELDHIAADAARVAGALDRSILARELTDRFALSATERLAPCLARLDREAELALASIRDDILGFRLPRANSTTQLSGQLAEGQNIRLGGAAGSGKSAILKRLAEEAADRGHGRIVLKHDRLSAVTWPAYAASLQLSTDLPALVESLAASGEALLVIDGLDRIQDSQSAGILNDLLAAIARSPTAARWRFLVSSRDLAGPDVATLANLPDLLRFVVNAPDADELSLLGGRFPHLQAMLARQGYGELNRNLFFIAQIAARPSEAGASSELDLMQAWAARGSVASPPDPYRDRALRTLAQARLSQPFGGLPKGGIALGITALVSEGTLAEPPYRDVVQFTHDIYEDWAIARALDAQRSTLPSLLKSARQPLAWLRAVRLVAEIAVDAEAAAAWRALHAQLRDDPDLDPVWARQVLVAPLHSPRAASLLDRIEPELLADDAALMRELADTLTSFELQPHPDILAGAAYPEADAATRAAIAQRHQVPRWPAWPAFMSWSVERWPSWPQTLAPMLSRLTLFWLRKPVHRWQISRHAVEQVGAWLAAADAAEALGWGQREERDRRLADLGLDDSKRDPAELLRLVVTHGSDAAPEVARLYLERLLSAGGANHTETVVVSPGILPRLEPRLFAELVARAMIFERRDEPYGASLAVSRGYGLRDASGLFPSAPGRAGFDALFAADEDAALGLLGQFCSVASEQWRLQQQERGLSPRPIRLDLPDGPLELWGDQHVFKWSRGILGPHILTSLLLAADQWLAAQVALDRPLAELITKTLRAGPLVAIAGPVIAAGIDRHLVQADLAVMLPVMCMPRLWFYDLARWMEDQRPSVYGIGWNPGDEDNRADVFKLLERRQRQRPLLQGLVAQLHVLGDEASKATFAAAASNWQVADLADFEEALADQDGELAERLETYRSQANPDNWQLQVAEDRSWFAMHYIVPEHLQARAAQVNEQQQTLNATGSLLDWSFGRSRGSVSTDGTPIAVVIPLAISLDQPQLFDSVTFDVEITMRAQAVAAIAASLLAAGDDVLLAEHGDWARSVVGRAATLDPWSTGIHYEETAMADDPLANAGRGLAALVGRGIAESGEIETWLRLVSSPFRDVAKASIEGIAPFAASRPQAAAAGLAALTDSFLFSWRQWGVDLEQWLRADRAARAERAIAAIADHLANDEFCNLPAPPPIPAPFVTASQGFYPHGDVDQQFDTYRAASILRQYDLSAFLAVPELRDRLYRFAHASIEWLRSFADGQEPPPDSWDTGDRRMDWEQALGSFMGRIAHWVPAGRVIADLVAPIGAIEDEETRMEVLDSFLDAYATQLFDANRPIDADFAAVWRAAASIAFDGMTPHREYRRSRALDAAGFCSYGRPVFEPNWQHAASFAPLIAEWVDACAVFEVAPPVVSALVSQAPAAFSPDPALGWLEQIMAARMTSDLRERLRGGAGRHCGRLLATIWGATPASGRITAIERFRRLASQLADFGVPEAVALLPEIAEAQARG</sequence>